<evidence type="ECO:0000256" key="12">
    <source>
        <dbReference type="ARBA" id="ARBA00022960"/>
    </source>
</evidence>
<keyword evidence="10 19" id="KW-0274">FAD</keyword>
<dbReference type="InterPro" id="IPR036635">
    <property type="entry name" value="MurB_C_sf"/>
</dbReference>
<keyword evidence="12 19" id="KW-0133">Cell shape</keyword>
<dbReference type="AlphaFoldDB" id="A0A5B8VEL5"/>
<evidence type="ECO:0000256" key="2">
    <source>
        <dbReference type="ARBA" id="ARBA00003921"/>
    </source>
</evidence>
<evidence type="ECO:0000256" key="17">
    <source>
        <dbReference type="ARBA" id="ARBA00031026"/>
    </source>
</evidence>
<dbReference type="InterPro" id="IPR011601">
    <property type="entry name" value="MurB_C"/>
</dbReference>
<dbReference type="RefSeq" id="WP_147192726.1">
    <property type="nucleotide sequence ID" value="NZ_CP042435.1"/>
</dbReference>
<dbReference type="Gene3D" id="3.30.465.10">
    <property type="match status" value="1"/>
</dbReference>
<evidence type="ECO:0000256" key="11">
    <source>
        <dbReference type="ARBA" id="ARBA00022857"/>
    </source>
</evidence>
<comment type="function">
    <text evidence="2 19">Cell wall formation.</text>
</comment>
<dbReference type="EMBL" id="CP042435">
    <property type="protein sequence ID" value="QEC69850.1"/>
    <property type="molecule type" value="Genomic_DNA"/>
</dbReference>
<evidence type="ECO:0000256" key="5">
    <source>
        <dbReference type="ARBA" id="ARBA00012518"/>
    </source>
</evidence>
<dbReference type="Gene3D" id="3.90.78.10">
    <property type="entry name" value="UDP-N-acetylenolpyruvoylglucosamine reductase, C-terminal domain"/>
    <property type="match status" value="1"/>
</dbReference>
<gene>
    <name evidence="19 21" type="primary">murB</name>
    <name evidence="21" type="ORF">FRZ67_22040</name>
</gene>
<organism evidence="21 22">
    <name type="scientific">Panacibacter ginsenosidivorans</name>
    <dbReference type="NCBI Taxonomy" id="1813871"/>
    <lineage>
        <taxon>Bacteria</taxon>
        <taxon>Pseudomonadati</taxon>
        <taxon>Bacteroidota</taxon>
        <taxon>Chitinophagia</taxon>
        <taxon>Chitinophagales</taxon>
        <taxon>Chitinophagaceae</taxon>
        <taxon>Panacibacter</taxon>
    </lineage>
</organism>
<comment type="pathway">
    <text evidence="4 19">Cell wall biogenesis; peptidoglycan biosynthesis.</text>
</comment>
<dbReference type="UniPathway" id="UPA00219"/>
<feature type="active site" evidence="19">
    <location>
        <position position="335"/>
    </location>
</feature>
<evidence type="ECO:0000256" key="4">
    <source>
        <dbReference type="ARBA" id="ARBA00004752"/>
    </source>
</evidence>
<dbReference type="Pfam" id="PF02873">
    <property type="entry name" value="MurB_C"/>
    <property type="match status" value="1"/>
</dbReference>
<keyword evidence="13 19" id="KW-0573">Peptidoglycan synthesis</keyword>
<dbReference type="SUPFAM" id="SSF56194">
    <property type="entry name" value="Uridine diphospho-N-Acetylenolpyruvylglucosamine reductase, MurB, C-terminal domain"/>
    <property type="match status" value="1"/>
</dbReference>
<comment type="catalytic activity">
    <reaction evidence="18 19">
        <text>UDP-N-acetyl-alpha-D-muramate + NADP(+) = UDP-N-acetyl-3-O-(1-carboxyvinyl)-alpha-D-glucosamine + NADPH + H(+)</text>
        <dbReference type="Rhea" id="RHEA:12248"/>
        <dbReference type="ChEBI" id="CHEBI:15378"/>
        <dbReference type="ChEBI" id="CHEBI:57783"/>
        <dbReference type="ChEBI" id="CHEBI:58349"/>
        <dbReference type="ChEBI" id="CHEBI:68483"/>
        <dbReference type="ChEBI" id="CHEBI:70757"/>
        <dbReference type="EC" id="1.3.1.98"/>
    </reaction>
</comment>
<keyword evidence="16 19" id="KW-0961">Cell wall biogenesis/degradation</keyword>
<dbReference type="PANTHER" id="PTHR21071:SF4">
    <property type="entry name" value="UDP-N-ACETYLENOLPYRUVOYLGLUCOSAMINE REDUCTASE"/>
    <property type="match status" value="1"/>
</dbReference>
<evidence type="ECO:0000313" key="22">
    <source>
        <dbReference type="Proteomes" id="UP000321533"/>
    </source>
</evidence>
<evidence type="ECO:0000256" key="9">
    <source>
        <dbReference type="ARBA" id="ARBA00022630"/>
    </source>
</evidence>
<accession>A0A5B8VEL5</accession>
<keyword evidence="14 19" id="KW-0560">Oxidoreductase</keyword>
<evidence type="ECO:0000259" key="20">
    <source>
        <dbReference type="PROSITE" id="PS51387"/>
    </source>
</evidence>
<evidence type="ECO:0000256" key="1">
    <source>
        <dbReference type="ARBA" id="ARBA00001974"/>
    </source>
</evidence>
<dbReference type="GO" id="GO:0071949">
    <property type="term" value="F:FAD binding"/>
    <property type="evidence" value="ECO:0007669"/>
    <property type="project" value="InterPro"/>
</dbReference>
<dbReference type="InterPro" id="IPR016167">
    <property type="entry name" value="FAD-bd_PCMH_sub1"/>
</dbReference>
<dbReference type="NCBIfam" id="TIGR00179">
    <property type="entry name" value="murB"/>
    <property type="match status" value="1"/>
</dbReference>
<feature type="active site" description="Proton donor" evidence="19">
    <location>
        <position position="239"/>
    </location>
</feature>
<dbReference type="InterPro" id="IPR016169">
    <property type="entry name" value="FAD-bd_PCMH_sub2"/>
</dbReference>
<name>A0A5B8VEL5_9BACT</name>
<evidence type="ECO:0000256" key="19">
    <source>
        <dbReference type="HAMAP-Rule" id="MF_00037"/>
    </source>
</evidence>
<keyword evidence="11 19" id="KW-0521">NADP</keyword>
<evidence type="ECO:0000256" key="7">
    <source>
        <dbReference type="ARBA" id="ARBA00022490"/>
    </source>
</evidence>
<reference evidence="21 22" key="1">
    <citation type="journal article" date="2016" name="Int. J. Syst. Evol. Microbiol.">
        <title>Panacibacter ginsenosidivorans gen. nov., sp. nov., with ginsenoside converting activity isolated from soil of a ginseng field.</title>
        <authorList>
            <person name="Siddiqi M.Z."/>
            <person name="Muhammad Shafi S."/>
            <person name="Choi K.D."/>
            <person name="Im W.T."/>
        </authorList>
    </citation>
    <scope>NUCLEOTIDE SEQUENCE [LARGE SCALE GENOMIC DNA]</scope>
    <source>
        <strain evidence="21 22">Gsoil1550</strain>
    </source>
</reference>
<evidence type="ECO:0000256" key="10">
    <source>
        <dbReference type="ARBA" id="ARBA00022827"/>
    </source>
</evidence>
<evidence type="ECO:0000256" key="6">
    <source>
        <dbReference type="ARBA" id="ARBA00015188"/>
    </source>
</evidence>
<keyword evidence="9 19" id="KW-0285">Flavoprotein</keyword>
<dbReference type="GO" id="GO:0005829">
    <property type="term" value="C:cytosol"/>
    <property type="evidence" value="ECO:0007669"/>
    <property type="project" value="TreeGrafter"/>
</dbReference>
<comment type="similarity">
    <text evidence="19">Belongs to the MurB family.</text>
</comment>
<dbReference type="GO" id="GO:0071555">
    <property type="term" value="P:cell wall organization"/>
    <property type="evidence" value="ECO:0007669"/>
    <property type="project" value="UniProtKB-KW"/>
</dbReference>
<dbReference type="InterPro" id="IPR003170">
    <property type="entry name" value="MurB"/>
</dbReference>
<keyword evidence="22" id="KW-1185">Reference proteome</keyword>
<dbReference type="Gene3D" id="3.30.43.10">
    <property type="entry name" value="Uridine Diphospho-n-acetylenolpyruvylglucosamine Reductase, domain 2"/>
    <property type="match status" value="1"/>
</dbReference>
<dbReference type="EC" id="1.3.1.98" evidence="5 19"/>
<dbReference type="GO" id="GO:0051301">
    <property type="term" value="P:cell division"/>
    <property type="evidence" value="ECO:0007669"/>
    <property type="project" value="UniProtKB-KW"/>
</dbReference>
<dbReference type="GO" id="GO:0009252">
    <property type="term" value="P:peptidoglycan biosynthetic process"/>
    <property type="evidence" value="ECO:0007669"/>
    <property type="project" value="UniProtKB-UniRule"/>
</dbReference>
<dbReference type="GO" id="GO:0008762">
    <property type="term" value="F:UDP-N-acetylmuramate dehydrogenase activity"/>
    <property type="evidence" value="ECO:0007669"/>
    <property type="project" value="UniProtKB-UniRule"/>
</dbReference>
<dbReference type="KEGG" id="pgin:FRZ67_22040"/>
<keyword evidence="8 19" id="KW-0132">Cell division</keyword>
<feature type="domain" description="FAD-binding PCMH-type" evidence="20">
    <location>
        <begin position="16"/>
        <end position="189"/>
    </location>
</feature>
<dbReference type="InterPro" id="IPR036318">
    <property type="entry name" value="FAD-bd_PCMH-like_sf"/>
</dbReference>
<dbReference type="GO" id="GO:0008360">
    <property type="term" value="P:regulation of cell shape"/>
    <property type="evidence" value="ECO:0007669"/>
    <property type="project" value="UniProtKB-KW"/>
</dbReference>
<dbReference type="OrthoDB" id="9804753at2"/>
<protein>
    <recommendedName>
        <fullName evidence="6 19">UDP-N-acetylenolpyruvoylglucosamine reductase</fullName>
        <ecNumber evidence="5 19">1.3.1.98</ecNumber>
    </recommendedName>
    <alternativeName>
        <fullName evidence="17 19">UDP-N-acetylmuramate dehydrogenase</fullName>
    </alternativeName>
</protein>
<evidence type="ECO:0000256" key="14">
    <source>
        <dbReference type="ARBA" id="ARBA00023002"/>
    </source>
</evidence>
<evidence type="ECO:0000313" key="21">
    <source>
        <dbReference type="EMBL" id="QEC69850.1"/>
    </source>
</evidence>
<dbReference type="InterPro" id="IPR006094">
    <property type="entry name" value="Oxid_FAD_bind_N"/>
</dbReference>
<keyword evidence="15 19" id="KW-0131">Cell cycle</keyword>
<comment type="cofactor">
    <cofactor evidence="1 19">
        <name>FAD</name>
        <dbReference type="ChEBI" id="CHEBI:57692"/>
    </cofactor>
</comment>
<feature type="active site" evidence="19">
    <location>
        <position position="165"/>
    </location>
</feature>
<evidence type="ECO:0000256" key="3">
    <source>
        <dbReference type="ARBA" id="ARBA00004496"/>
    </source>
</evidence>
<dbReference type="PROSITE" id="PS51387">
    <property type="entry name" value="FAD_PCMH"/>
    <property type="match status" value="1"/>
</dbReference>
<dbReference type="Proteomes" id="UP000321533">
    <property type="component" value="Chromosome"/>
</dbReference>
<proteinExistence type="inferred from homology"/>
<dbReference type="HAMAP" id="MF_00037">
    <property type="entry name" value="MurB"/>
    <property type="match status" value="1"/>
</dbReference>
<dbReference type="InterPro" id="IPR016166">
    <property type="entry name" value="FAD-bd_PCMH"/>
</dbReference>
<dbReference type="SUPFAM" id="SSF56176">
    <property type="entry name" value="FAD-binding/transporter-associated domain-like"/>
    <property type="match status" value="1"/>
</dbReference>
<dbReference type="Pfam" id="PF01565">
    <property type="entry name" value="FAD_binding_4"/>
    <property type="match status" value="1"/>
</dbReference>
<evidence type="ECO:0000256" key="18">
    <source>
        <dbReference type="ARBA" id="ARBA00048914"/>
    </source>
</evidence>
<comment type="subcellular location">
    <subcellularLocation>
        <location evidence="3 19">Cytoplasm</location>
    </subcellularLocation>
</comment>
<dbReference type="NCBIfam" id="NF000755">
    <property type="entry name" value="PRK00046.1"/>
    <property type="match status" value="1"/>
</dbReference>
<evidence type="ECO:0000256" key="15">
    <source>
        <dbReference type="ARBA" id="ARBA00023306"/>
    </source>
</evidence>
<evidence type="ECO:0000256" key="8">
    <source>
        <dbReference type="ARBA" id="ARBA00022618"/>
    </source>
</evidence>
<evidence type="ECO:0000256" key="13">
    <source>
        <dbReference type="ARBA" id="ARBA00022984"/>
    </source>
</evidence>
<keyword evidence="7 19" id="KW-0963">Cytoplasm</keyword>
<dbReference type="PANTHER" id="PTHR21071">
    <property type="entry name" value="UDP-N-ACETYLENOLPYRUVOYLGLUCOSAMINE REDUCTASE"/>
    <property type="match status" value="1"/>
</dbReference>
<evidence type="ECO:0000256" key="16">
    <source>
        <dbReference type="ARBA" id="ARBA00023316"/>
    </source>
</evidence>
<sequence length="339" mass="38232">MHIQENVSLRSYNTFGINVAAKYFAAFTSIEELKELLSNDRPQTTNHKLILGGGSNILFTKNFDGLVLKNELKGIELVKEDADFFYVKANAGENWHQFVLYCIDHNYAGIENLSLIPGNVGASPMQNIGAYGVEIKDVFYEVEAYHVYDNAMQKFSLKDCAFGYRESVFKGKYKDQFVILNVTYKLRKQPLFNTSYGAIEEELKKMNVKELSIKTISQAVINIRSSKLPDPKEIGNAGSFFKNPTIPNEKFHSLQNEFPKIVGYPFGKNETKLAAGWLIEQCGWKGFRKGDAGCHAKQALVLVNYGNAKGEEIYDLSTKIVNSVKEKFGVELEKEVNII</sequence>